<dbReference type="EMBL" id="BK016149">
    <property type="protein sequence ID" value="DAF98529.1"/>
    <property type="molecule type" value="Genomic_DNA"/>
</dbReference>
<evidence type="ECO:0000313" key="2">
    <source>
        <dbReference type="EMBL" id="DAF98529.1"/>
    </source>
</evidence>
<sequence>MADAPTESSDEAAAPAEEAPPAQEPQGDVDTEATKPEVPAASEEPASVPEEPGNPSELDTLKERLGALEAVLASKDEEIKALRDTAAKDSLIRDAGLPSKYAQFLHGDESGWGDQVSTLLELTTKTPARPRDPAVDAQVGSDSEDRETAILRMFGLAE</sequence>
<feature type="region of interest" description="Disordered" evidence="1">
    <location>
        <begin position="125"/>
        <end position="144"/>
    </location>
</feature>
<protein>
    <recommendedName>
        <fullName evidence="3">Scaffolding protein</fullName>
    </recommendedName>
</protein>
<name>A0A8S5UVL1_9CAUD</name>
<organism evidence="2">
    <name type="scientific">Siphoviridae sp. ctLKg7</name>
    <dbReference type="NCBI Taxonomy" id="2825452"/>
    <lineage>
        <taxon>Viruses</taxon>
        <taxon>Duplodnaviria</taxon>
        <taxon>Heunggongvirae</taxon>
        <taxon>Uroviricota</taxon>
        <taxon>Caudoviricetes</taxon>
    </lineage>
</organism>
<proteinExistence type="predicted"/>
<feature type="compositionally biased region" description="Low complexity" evidence="1">
    <location>
        <begin position="1"/>
        <end position="26"/>
    </location>
</feature>
<evidence type="ECO:0008006" key="3">
    <source>
        <dbReference type="Google" id="ProtNLM"/>
    </source>
</evidence>
<reference evidence="2" key="1">
    <citation type="journal article" date="2021" name="Proc. Natl. Acad. Sci. U.S.A.">
        <title>A Catalog of Tens of Thousands of Viruses from Human Metagenomes Reveals Hidden Associations with Chronic Diseases.</title>
        <authorList>
            <person name="Tisza M.J."/>
            <person name="Buck C.B."/>
        </authorList>
    </citation>
    <scope>NUCLEOTIDE SEQUENCE</scope>
    <source>
        <strain evidence="2">CtLKg7</strain>
    </source>
</reference>
<evidence type="ECO:0000256" key="1">
    <source>
        <dbReference type="SAM" id="MobiDB-lite"/>
    </source>
</evidence>
<feature type="region of interest" description="Disordered" evidence="1">
    <location>
        <begin position="1"/>
        <end position="60"/>
    </location>
</feature>
<feature type="compositionally biased region" description="Low complexity" evidence="1">
    <location>
        <begin position="36"/>
        <end position="51"/>
    </location>
</feature>
<accession>A0A8S5UVL1</accession>